<dbReference type="InterPro" id="IPR050942">
    <property type="entry name" value="F-box_BR-signaling"/>
</dbReference>
<dbReference type="PANTHER" id="PTHR44259">
    <property type="entry name" value="OS07G0183000 PROTEIN-RELATED"/>
    <property type="match status" value="1"/>
</dbReference>
<proteinExistence type="predicted"/>
<feature type="domain" description="KIB1-4 beta-propeller" evidence="1">
    <location>
        <begin position="84"/>
        <end position="265"/>
    </location>
</feature>
<dbReference type="PANTHER" id="PTHR44259:SF114">
    <property type="entry name" value="OS06G0707300 PROTEIN"/>
    <property type="match status" value="1"/>
</dbReference>
<name>A0AAV8DS92_9POAL</name>
<sequence>MDAKMLPHFMLNLTGRNAANAIERDWEGMLPELVCTIARKVTDISDFIRFRAICKKWRSVTTIADMAPQFPWLLNHSIGPNLLFYSIALDKTFSIHAPKFLNKEYFNPCHGLMLVHSSLSKLHWSLINPLNNNEISLPSTGDFFYEWIGSRSCQNMDYVVVEGYNPLHVFKLGDDKWIHMERKDCETYFHFKNLLFIVDELSRFTKVIDLRTHKTVFVVPPPHNTWMLYINEELFWSKFWRYPTLIESYGDILLVTFAYELKKIVIHRLEVGNGQGILIGSRSKASVTVYCLSTLKKIVVIFLLKLVICMGST</sequence>
<gene>
    <name evidence="2" type="ORF">LUZ62_053435</name>
</gene>
<evidence type="ECO:0000313" key="3">
    <source>
        <dbReference type="Proteomes" id="UP001140206"/>
    </source>
</evidence>
<comment type="caution">
    <text evidence="2">The sequence shown here is derived from an EMBL/GenBank/DDBJ whole genome shotgun (WGS) entry which is preliminary data.</text>
</comment>
<protein>
    <submittedName>
        <fullName evidence="2">F-box domain-containing protein</fullName>
    </submittedName>
</protein>
<dbReference type="Pfam" id="PF03478">
    <property type="entry name" value="Beta-prop_KIB1-4"/>
    <property type="match status" value="1"/>
</dbReference>
<reference evidence="2" key="1">
    <citation type="submission" date="2022-08" db="EMBL/GenBank/DDBJ databases">
        <authorList>
            <person name="Marques A."/>
        </authorList>
    </citation>
    <scope>NUCLEOTIDE SEQUENCE</scope>
    <source>
        <strain evidence="2">RhyPub2mFocal</strain>
        <tissue evidence="2">Leaves</tissue>
    </source>
</reference>
<dbReference type="EMBL" id="JAMFTS010000003">
    <property type="protein sequence ID" value="KAJ4769178.1"/>
    <property type="molecule type" value="Genomic_DNA"/>
</dbReference>
<organism evidence="2 3">
    <name type="scientific">Rhynchospora pubera</name>
    <dbReference type="NCBI Taxonomy" id="906938"/>
    <lineage>
        <taxon>Eukaryota</taxon>
        <taxon>Viridiplantae</taxon>
        <taxon>Streptophyta</taxon>
        <taxon>Embryophyta</taxon>
        <taxon>Tracheophyta</taxon>
        <taxon>Spermatophyta</taxon>
        <taxon>Magnoliopsida</taxon>
        <taxon>Liliopsida</taxon>
        <taxon>Poales</taxon>
        <taxon>Cyperaceae</taxon>
        <taxon>Cyperoideae</taxon>
        <taxon>Rhynchosporeae</taxon>
        <taxon>Rhynchospora</taxon>
    </lineage>
</organism>
<dbReference type="Proteomes" id="UP001140206">
    <property type="component" value="Chromosome 3"/>
</dbReference>
<dbReference type="AlphaFoldDB" id="A0AAV8DS92"/>
<evidence type="ECO:0000313" key="2">
    <source>
        <dbReference type="EMBL" id="KAJ4769178.1"/>
    </source>
</evidence>
<evidence type="ECO:0000259" key="1">
    <source>
        <dbReference type="Pfam" id="PF03478"/>
    </source>
</evidence>
<keyword evidence="3" id="KW-1185">Reference proteome</keyword>
<dbReference type="InterPro" id="IPR005174">
    <property type="entry name" value="KIB1-4_b-propeller"/>
</dbReference>
<accession>A0AAV8DS92</accession>